<sequence>MSNGSVFVFCEQPFFVPHIQSFLTCAHICIIRMHFNWIILKYQMPTPYRLKWINSVILNTIVDVDATYD</sequence>
<accession>A0ACB9GX45</accession>
<gene>
    <name evidence="1" type="ORF">L2E82_00710</name>
</gene>
<reference evidence="2" key="1">
    <citation type="journal article" date="2022" name="Mol. Ecol. Resour.">
        <title>The genomes of chicory, endive, great burdock and yacon provide insights into Asteraceae palaeo-polyploidization history and plant inulin production.</title>
        <authorList>
            <person name="Fan W."/>
            <person name="Wang S."/>
            <person name="Wang H."/>
            <person name="Wang A."/>
            <person name="Jiang F."/>
            <person name="Liu H."/>
            <person name="Zhao H."/>
            <person name="Xu D."/>
            <person name="Zhang Y."/>
        </authorList>
    </citation>
    <scope>NUCLEOTIDE SEQUENCE [LARGE SCALE GENOMIC DNA]</scope>
    <source>
        <strain evidence="2">cv. Punajuju</strain>
    </source>
</reference>
<evidence type="ECO:0000313" key="1">
    <source>
        <dbReference type="EMBL" id="KAI3788070.1"/>
    </source>
</evidence>
<organism evidence="1 2">
    <name type="scientific">Cichorium intybus</name>
    <name type="common">Chicory</name>
    <dbReference type="NCBI Taxonomy" id="13427"/>
    <lineage>
        <taxon>Eukaryota</taxon>
        <taxon>Viridiplantae</taxon>
        <taxon>Streptophyta</taxon>
        <taxon>Embryophyta</taxon>
        <taxon>Tracheophyta</taxon>
        <taxon>Spermatophyta</taxon>
        <taxon>Magnoliopsida</taxon>
        <taxon>eudicotyledons</taxon>
        <taxon>Gunneridae</taxon>
        <taxon>Pentapetalae</taxon>
        <taxon>asterids</taxon>
        <taxon>campanulids</taxon>
        <taxon>Asterales</taxon>
        <taxon>Asteraceae</taxon>
        <taxon>Cichorioideae</taxon>
        <taxon>Cichorieae</taxon>
        <taxon>Cichoriinae</taxon>
        <taxon>Cichorium</taxon>
    </lineage>
</organism>
<evidence type="ECO:0000313" key="2">
    <source>
        <dbReference type="Proteomes" id="UP001055811"/>
    </source>
</evidence>
<comment type="caution">
    <text evidence="1">The sequence shown here is derived from an EMBL/GenBank/DDBJ whole genome shotgun (WGS) entry which is preliminary data.</text>
</comment>
<name>A0ACB9GX45_CICIN</name>
<proteinExistence type="predicted"/>
<dbReference type="Proteomes" id="UP001055811">
    <property type="component" value="Linkage Group LG01"/>
</dbReference>
<dbReference type="EMBL" id="CM042009">
    <property type="protein sequence ID" value="KAI3788070.1"/>
    <property type="molecule type" value="Genomic_DNA"/>
</dbReference>
<protein>
    <submittedName>
        <fullName evidence="1">Uncharacterized protein</fullName>
    </submittedName>
</protein>
<reference evidence="1 2" key="2">
    <citation type="journal article" date="2022" name="Mol. Ecol. Resour.">
        <title>The genomes of chicory, endive, great burdock and yacon provide insights into Asteraceae paleo-polyploidization history and plant inulin production.</title>
        <authorList>
            <person name="Fan W."/>
            <person name="Wang S."/>
            <person name="Wang H."/>
            <person name="Wang A."/>
            <person name="Jiang F."/>
            <person name="Liu H."/>
            <person name="Zhao H."/>
            <person name="Xu D."/>
            <person name="Zhang Y."/>
        </authorList>
    </citation>
    <scope>NUCLEOTIDE SEQUENCE [LARGE SCALE GENOMIC DNA]</scope>
    <source>
        <strain evidence="2">cv. Punajuju</strain>
        <tissue evidence="1">Leaves</tissue>
    </source>
</reference>
<keyword evidence="2" id="KW-1185">Reference proteome</keyword>